<feature type="compositionally biased region" description="Polar residues" evidence="1">
    <location>
        <begin position="344"/>
        <end position="356"/>
    </location>
</feature>
<keyword evidence="3" id="KW-1185">Reference proteome</keyword>
<proteinExistence type="predicted"/>
<accession>A0A6H5IPG8</accession>
<organism evidence="2 3">
    <name type="scientific">Trichogramma brassicae</name>
    <dbReference type="NCBI Taxonomy" id="86971"/>
    <lineage>
        <taxon>Eukaryota</taxon>
        <taxon>Metazoa</taxon>
        <taxon>Ecdysozoa</taxon>
        <taxon>Arthropoda</taxon>
        <taxon>Hexapoda</taxon>
        <taxon>Insecta</taxon>
        <taxon>Pterygota</taxon>
        <taxon>Neoptera</taxon>
        <taxon>Endopterygota</taxon>
        <taxon>Hymenoptera</taxon>
        <taxon>Apocrita</taxon>
        <taxon>Proctotrupomorpha</taxon>
        <taxon>Chalcidoidea</taxon>
        <taxon>Trichogrammatidae</taxon>
        <taxon>Trichogramma</taxon>
    </lineage>
</organism>
<protein>
    <submittedName>
        <fullName evidence="2">Uncharacterized protein</fullName>
    </submittedName>
</protein>
<evidence type="ECO:0000313" key="3">
    <source>
        <dbReference type="Proteomes" id="UP000479190"/>
    </source>
</evidence>
<feature type="region of interest" description="Disordered" evidence="1">
    <location>
        <begin position="337"/>
        <end position="356"/>
    </location>
</feature>
<evidence type="ECO:0000256" key="1">
    <source>
        <dbReference type="SAM" id="MobiDB-lite"/>
    </source>
</evidence>
<gene>
    <name evidence="2" type="ORF">TBRA_LOCUS9477</name>
</gene>
<dbReference type="AlphaFoldDB" id="A0A6H5IPG8"/>
<sequence>MTKEESVDGHQREIANVRPKGLTSILYVEYCGGIGRKQGYYMFDHKGRGAKYNLIPRPQLVPALRQALITQLTLEETFRQRKVAVPTAAEPDAAPTLRQNDAEFINFDKFPKRPRVKGSSELRRDARCKAKHRRRIQALTATNEIKSPTNERQDQYSYPFSGLPITIQAPVAIQPSPAATPGGIVSYYCEGLCYRRVSAPARQMCLLAVKSEFDEGTRPSVSEFVQVAESQNVSSHKSMLCDEVASSTLCAPAPGMRAGHIYAFLGLQLSHTRNARRIAIRTSPPQNKYETLKAVILQWMTRPIDQQLHHRTGAGRQSTFLAAATDERSHLRLVQERRQIREPSAQNSPKNNRLND</sequence>
<evidence type="ECO:0000313" key="2">
    <source>
        <dbReference type="EMBL" id="CAB0037660.1"/>
    </source>
</evidence>
<name>A0A6H5IPG8_9HYME</name>
<dbReference type="Proteomes" id="UP000479190">
    <property type="component" value="Unassembled WGS sequence"/>
</dbReference>
<dbReference type="EMBL" id="CADCXV010000863">
    <property type="protein sequence ID" value="CAB0037660.1"/>
    <property type="molecule type" value="Genomic_DNA"/>
</dbReference>
<reference evidence="2 3" key="1">
    <citation type="submission" date="2020-02" db="EMBL/GenBank/DDBJ databases">
        <authorList>
            <person name="Ferguson B K."/>
        </authorList>
    </citation>
    <scope>NUCLEOTIDE SEQUENCE [LARGE SCALE GENOMIC DNA]</scope>
</reference>